<gene>
    <name evidence="2" type="ORF">PXEA_LOCUS36224</name>
</gene>
<proteinExistence type="predicted"/>
<feature type="region of interest" description="Disordered" evidence="1">
    <location>
        <begin position="183"/>
        <end position="225"/>
    </location>
</feature>
<feature type="region of interest" description="Disordered" evidence="1">
    <location>
        <begin position="36"/>
        <end position="66"/>
    </location>
</feature>
<dbReference type="AlphaFoldDB" id="A0A448XR24"/>
<feature type="compositionally biased region" description="Polar residues" evidence="1">
    <location>
        <begin position="200"/>
        <end position="225"/>
    </location>
</feature>
<protein>
    <submittedName>
        <fullName evidence="2">Uncharacterized protein</fullName>
    </submittedName>
</protein>
<evidence type="ECO:0000313" key="3">
    <source>
        <dbReference type="Proteomes" id="UP000784294"/>
    </source>
</evidence>
<reference evidence="2" key="1">
    <citation type="submission" date="2018-11" db="EMBL/GenBank/DDBJ databases">
        <authorList>
            <consortium name="Pathogen Informatics"/>
        </authorList>
    </citation>
    <scope>NUCLEOTIDE SEQUENCE</scope>
</reference>
<dbReference type="EMBL" id="CAAALY010276563">
    <property type="protein sequence ID" value="VEL42784.1"/>
    <property type="molecule type" value="Genomic_DNA"/>
</dbReference>
<evidence type="ECO:0000256" key="1">
    <source>
        <dbReference type="SAM" id="MobiDB-lite"/>
    </source>
</evidence>
<feature type="compositionally biased region" description="Low complexity" evidence="1">
    <location>
        <begin position="113"/>
        <end position="140"/>
    </location>
</feature>
<sequence>MLIQVDSVLYISSHLILAGQQKLSRPRSLTTSAVHLSGSGVDWPPSDGTQVAHAKRPGDQNSDSVSAHCMDSDFKVSFPSAEISPSAPASLPAVDDTSPEDSLLRPPVPFRPPSLTLASPSSTSGLSPTSPSSTSGLSPSGLLASSAMAISANALMGPSPRSIPSSPISLASSSTPGMMASIVVQSSVSSGRPPELPPRKSSTASTNGMLLSQPSSVHKTSKVSI</sequence>
<accession>A0A448XR24</accession>
<evidence type="ECO:0000313" key="2">
    <source>
        <dbReference type="EMBL" id="VEL42784.1"/>
    </source>
</evidence>
<feature type="region of interest" description="Disordered" evidence="1">
    <location>
        <begin position="85"/>
        <end position="140"/>
    </location>
</feature>
<comment type="caution">
    <text evidence="2">The sequence shown here is derived from an EMBL/GenBank/DDBJ whole genome shotgun (WGS) entry which is preliminary data.</text>
</comment>
<keyword evidence="3" id="KW-1185">Reference proteome</keyword>
<organism evidence="2 3">
    <name type="scientific">Protopolystoma xenopodis</name>
    <dbReference type="NCBI Taxonomy" id="117903"/>
    <lineage>
        <taxon>Eukaryota</taxon>
        <taxon>Metazoa</taxon>
        <taxon>Spiralia</taxon>
        <taxon>Lophotrochozoa</taxon>
        <taxon>Platyhelminthes</taxon>
        <taxon>Monogenea</taxon>
        <taxon>Polyopisthocotylea</taxon>
        <taxon>Polystomatidea</taxon>
        <taxon>Polystomatidae</taxon>
        <taxon>Protopolystoma</taxon>
    </lineage>
</organism>
<name>A0A448XR24_9PLAT</name>
<dbReference type="Proteomes" id="UP000784294">
    <property type="component" value="Unassembled WGS sequence"/>
</dbReference>